<proteinExistence type="predicted"/>
<sequence>MGDAPRMELMRSLNEYATTRFPDLGNSADHRRLYTAGQYSDLTIKCGKDTYKVHEAIVCTRSEVLASMCKENTFKVSSCVWNVEKRSNDMFQEGEQGIITLAARSTTNGGVDIELDNPQAVKSMITYFYTLDYPVSEIDVPPTNKANVHTPKTPAPGHNMSPGTTCNLCVYCPNPNGWMLHHADVYAAGDKYTITALKALSREKFRQTATMDWNSSKFIDCISKVYSTTPTSDRGLRNIIVDVCNAHSKCLLSKPEMQLLLGEMPDLAFELLNRSAGYKVSWKKRVRQKST</sequence>
<keyword evidence="2" id="KW-1185">Reference proteome</keyword>
<gene>
    <name evidence="1" type="ORF">M8818_003904</name>
</gene>
<comment type="caution">
    <text evidence="1">The sequence shown here is derived from an EMBL/GenBank/DDBJ whole genome shotgun (WGS) entry which is preliminary data.</text>
</comment>
<name>A0ACC3SDX1_9PEZI</name>
<reference evidence="1" key="1">
    <citation type="submission" date="2024-02" db="EMBL/GenBank/DDBJ databases">
        <title>Metagenome Assembled Genome of Zalaria obscura JY119.</title>
        <authorList>
            <person name="Vighnesh L."/>
            <person name="Jagadeeshwari U."/>
            <person name="Venkata Ramana C."/>
            <person name="Sasikala C."/>
        </authorList>
    </citation>
    <scope>NUCLEOTIDE SEQUENCE</scope>
    <source>
        <strain evidence="1">JY119</strain>
    </source>
</reference>
<protein>
    <submittedName>
        <fullName evidence="1">Uncharacterized protein</fullName>
    </submittedName>
</protein>
<evidence type="ECO:0000313" key="2">
    <source>
        <dbReference type="Proteomes" id="UP001320706"/>
    </source>
</evidence>
<accession>A0ACC3SDX1</accession>
<evidence type="ECO:0000313" key="1">
    <source>
        <dbReference type="EMBL" id="KAK8208941.1"/>
    </source>
</evidence>
<dbReference type="Proteomes" id="UP001320706">
    <property type="component" value="Unassembled WGS sequence"/>
</dbReference>
<dbReference type="EMBL" id="JAMKPW020000018">
    <property type="protein sequence ID" value="KAK8208941.1"/>
    <property type="molecule type" value="Genomic_DNA"/>
</dbReference>
<organism evidence="1 2">
    <name type="scientific">Zalaria obscura</name>
    <dbReference type="NCBI Taxonomy" id="2024903"/>
    <lineage>
        <taxon>Eukaryota</taxon>
        <taxon>Fungi</taxon>
        <taxon>Dikarya</taxon>
        <taxon>Ascomycota</taxon>
        <taxon>Pezizomycotina</taxon>
        <taxon>Dothideomycetes</taxon>
        <taxon>Dothideomycetidae</taxon>
        <taxon>Dothideales</taxon>
        <taxon>Zalariaceae</taxon>
        <taxon>Zalaria</taxon>
    </lineage>
</organism>